<dbReference type="CDD" id="cd08925">
    <property type="entry name" value="Hb-beta-like"/>
    <property type="match status" value="1"/>
</dbReference>
<proteinExistence type="inferred from homology"/>
<comment type="similarity">
    <text evidence="1 7">Belongs to the globin family.</text>
</comment>
<dbReference type="InterPro" id="IPR012292">
    <property type="entry name" value="Globin/Proto"/>
</dbReference>
<evidence type="ECO:0000256" key="2">
    <source>
        <dbReference type="ARBA" id="ARBA00022448"/>
    </source>
</evidence>
<dbReference type="GO" id="GO:0019825">
    <property type="term" value="F:oxygen binding"/>
    <property type="evidence" value="ECO:0007669"/>
    <property type="project" value="InterPro"/>
</dbReference>
<evidence type="ECO:0000259" key="8">
    <source>
        <dbReference type="PROSITE" id="PS01033"/>
    </source>
</evidence>
<dbReference type="InterPro" id="IPR000971">
    <property type="entry name" value="Globin"/>
</dbReference>
<sequence>MQTCKIPTASCPQEVPANQMSTLVLAMQPDDINSVDKSGKDIFSKLNYEEAGPKALQRTLIVYPWTQRYFTSFGNLYNAEAIMSNSKVAAHGVVVLHGLDRAMKNMDDIKKTYAELSVLHSEKLHVDPDNFRLLADCLTIVIAATMGTSFTADVQAAWQKFLAVVVSALCRQYH</sequence>
<dbReference type="Proteomes" id="UP001108240">
    <property type="component" value="Unplaced"/>
</dbReference>
<dbReference type="PANTHER" id="PTHR11442">
    <property type="entry name" value="HEMOGLOBIN FAMILY MEMBER"/>
    <property type="match status" value="1"/>
</dbReference>
<evidence type="ECO:0000256" key="4">
    <source>
        <dbReference type="ARBA" id="ARBA00022621"/>
    </source>
</evidence>
<organism evidence="9 10">
    <name type="scientific">Cyprinus carpio carpio</name>
    <dbReference type="NCBI Taxonomy" id="630221"/>
    <lineage>
        <taxon>Eukaryota</taxon>
        <taxon>Metazoa</taxon>
        <taxon>Chordata</taxon>
        <taxon>Craniata</taxon>
        <taxon>Vertebrata</taxon>
        <taxon>Euteleostomi</taxon>
        <taxon>Actinopterygii</taxon>
        <taxon>Neopterygii</taxon>
        <taxon>Teleostei</taxon>
        <taxon>Ostariophysi</taxon>
        <taxon>Cypriniformes</taxon>
        <taxon>Cyprinidae</taxon>
        <taxon>Cyprininae</taxon>
        <taxon>Cyprinus</taxon>
    </lineage>
</organism>
<dbReference type="GO" id="GO:0046872">
    <property type="term" value="F:metal ion binding"/>
    <property type="evidence" value="ECO:0007669"/>
    <property type="project" value="UniProtKB-KW"/>
</dbReference>
<evidence type="ECO:0000256" key="3">
    <source>
        <dbReference type="ARBA" id="ARBA00022617"/>
    </source>
</evidence>
<dbReference type="Gene3D" id="1.10.490.10">
    <property type="entry name" value="Globins"/>
    <property type="match status" value="1"/>
</dbReference>
<dbReference type="FunFam" id="1.10.490.10:FF:000001">
    <property type="entry name" value="Hemoglobin subunit beta"/>
    <property type="match status" value="1"/>
</dbReference>
<keyword evidence="10" id="KW-1185">Reference proteome</keyword>
<dbReference type="GO" id="GO:0072562">
    <property type="term" value="C:blood microparticle"/>
    <property type="evidence" value="ECO:0007669"/>
    <property type="project" value="TreeGrafter"/>
</dbReference>
<evidence type="ECO:0000256" key="1">
    <source>
        <dbReference type="ARBA" id="ARBA00008705"/>
    </source>
</evidence>
<dbReference type="GO" id="GO:0005833">
    <property type="term" value="C:hemoglobin complex"/>
    <property type="evidence" value="ECO:0007669"/>
    <property type="project" value="InterPro"/>
</dbReference>
<reference evidence="9" key="2">
    <citation type="submission" date="2025-09" db="UniProtKB">
        <authorList>
            <consortium name="Ensembl"/>
        </authorList>
    </citation>
    <scope>IDENTIFICATION</scope>
</reference>
<dbReference type="GeneTree" id="ENSGT00940000157809"/>
<reference evidence="9" key="1">
    <citation type="submission" date="2025-08" db="UniProtKB">
        <authorList>
            <consortium name="Ensembl"/>
        </authorList>
    </citation>
    <scope>IDENTIFICATION</scope>
</reference>
<evidence type="ECO:0000256" key="5">
    <source>
        <dbReference type="ARBA" id="ARBA00022723"/>
    </source>
</evidence>
<dbReference type="GO" id="GO:0005344">
    <property type="term" value="F:oxygen carrier activity"/>
    <property type="evidence" value="ECO:0007669"/>
    <property type="project" value="UniProtKB-KW"/>
</dbReference>
<keyword evidence="6" id="KW-0408">Iron</keyword>
<keyword evidence="5" id="KW-0479">Metal-binding</keyword>
<keyword evidence="2 7" id="KW-0813">Transport</keyword>
<dbReference type="GO" id="GO:0043177">
    <property type="term" value="F:organic acid binding"/>
    <property type="evidence" value="ECO:0007669"/>
    <property type="project" value="TreeGrafter"/>
</dbReference>
<keyword evidence="3 7" id="KW-0349">Heme</keyword>
<dbReference type="GO" id="GO:0020037">
    <property type="term" value="F:heme binding"/>
    <property type="evidence" value="ECO:0007669"/>
    <property type="project" value="InterPro"/>
</dbReference>
<dbReference type="PANTHER" id="PTHR11442:SF7">
    <property type="entry name" value="HEMOGLOBIN SUBUNIT EPSILON"/>
    <property type="match status" value="1"/>
</dbReference>
<dbReference type="GO" id="GO:0031720">
    <property type="term" value="F:haptoglobin binding"/>
    <property type="evidence" value="ECO:0007669"/>
    <property type="project" value="TreeGrafter"/>
</dbReference>
<dbReference type="Pfam" id="PF00042">
    <property type="entry name" value="Globin"/>
    <property type="match status" value="1"/>
</dbReference>
<dbReference type="OMA" id="MVEWSEN"/>
<accession>A0A9J8AM89</accession>
<dbReference type="PROSITE" id="PS01033">
    <property type="entry name" value="GLOBIN"/>
    <property type="match status" value="1"/>
</dbReference>
<dbReference type="GO" id="GO:0004601">
    <property type="term" value="F:peroxidase activity"/>
    <property type="evidence" value="ECO:0007669"/>
    <property type="project" value="TreeGrafter"/>
</dbReference>
<protein>
    <submittedName>
        <fullName evidence="9">Hemoglobin beta embryonic-2</fullName>
    </submittedName>
</protein>
<evidence type="ECO:0000313" key="10">
    <source>
        <dbReference type="Proteomes" id="UP001108240"/>
    </source>
</evidence>
<evidence type="ECO:0000256" key="7">
    <source>
        <dbReference type="RuleBase" id="RU000356"/>
    </source>
</evidence>
<dbReference type="PRINTS" id="PR00814">
    <property type="entry name" value="BETAHAEM"/>
</dbReference>
<dbReference type="InterPro" id="IPR009050">
    <property type="entry name" value="Globin-like_sf"/>
</dbReference>
<dbReference type="GO" id="GO:0042744">
    <property type="term" value="P:hydrogen peroxide catabolic process"/>
    <property type="evidence" value="ECO:0007669"/>
    <property type="project" value="TreeGrafter"/>
</dbReference>
<dbReference type="Ensembl" id="ENSCCRT00000136334.1">
    <property type="protein sequence ID" value="ENSCCRP00000146279.1"/>
    <property type="gene ID" value="ENSCCRG00000068895.1"/>
</dbReference>
<evidence type="ECO:0000256" key="6">
    <source>
        <dbReference type="ARBA" id="ARBA00023004"/>
    </source>
</evidence>
<dbReference type="InterPro" id="IPR002337">
    <property type="entry name" value="Hemoglobin_b"/>
</dbReference>
<keyword evidence="4 7" id="KW-0561">Oxygen transport</keyword>
<evidence type="ECO:0000313" key="9">
    <source>
        <dbReference type="Ensembl" id="ENSCCRP00000146279.1"/>
    </source>
</evidence>
<name>A0A9J8AM89_CYPCA</name>
<dbReference type="AlphaFoldDB" id="A0A9J8AM89"/>
<feature type="domain" description="Globin" evidence="8">
    <location>
        <begin position="26"/>
        <end position="174"/>
    </location>
</feature>
<dbReference type="SUPFAM" id="SSF46458">
    <property type="entry name" value="Globin-like"/>
    <property type="match status" value="1"/>
</dbReference>
<dbReference type="GO" id="GO:0031838">
    <property type="term" value="C:haptoglobin-hemoglobin complex"/>
    <property type="evidence" value="ECO:0007669"/>
    <property type="project" value="TreeGrafter"/>
</dbReference>
<dbReference type="InterPro" id="IPR050056">
    <property type="entry name" value="Hemoglobin_oxygen_transport"/>
</dbReference>